<dbReference type="GO" id="GO:0016787">
    <property type="term" value="F:hydrolase activity"/>
    <property type="evidence" value="ECO:0007669"/>
    <property type="project" value="InterPro"/>
</dbReference>
<dbReference type="InterPro" id="IPR051693">
    <property type="entry name" value="UPF0046_metallophosphoest"/>
</dbReference>
<evidence type="ECO:0000313" key="3">
    <source>
        <dbReference type="EMBL" id="HGU59716.1"/>
    </source>
</evidence>
<dbReference type="AlphaFoldDB" id="A0A7C3YEC7"/>
<dbReference type="PANTHER" id="PTHR12905:SF0">
    <property type="entry name" value="CALCINEURIN-LIKE PHOSPHOESTERASE DOMAIN-CONTAINING PROTEIN"/>
    <property type="match status" value="1"/>
</dbReference>
<comment type="caution">
    <text evidence="2">The sequence shown here is derived from an EMBL/GenBank/DDBJ whole genome shotgun (WGS) entry which is preliminary data.</text>
</comment>
<sequence length="206" mass="23479">MMVIISDIHSNFRKFKKVLERENPDLILVCGDITDFNPRDISVFDKLLMDFEGECLAVHGNCDDERCVELLESAENIKFIHGKSVEIQGYTFYGLGGSTETPFFTPSEYSEEYYYELLKKFNYKANSILISHSPPYGILDRTYHGVNAGSKAIRDYLDKFDYIFCGHIHESYGVLKVSKTTVVNVGCLADGIYVKTDLSNITFCRI</sequence>
<reference evidence="2" key="1">
    <citation type="journal article" date="2020" name="mSystems">
        <title>Genome- and Community-Level Interaction Insights into Carbon Utilization and Element Cycling Functions of Hydrothermarchaeota in Hydrothermal Sediment.</title>
        <authorList>
            <person name="Zhou Z."/>
            <person name="Liu Y."/>
            <person name="Xu W."/>
            <person name="Pan J."/>
            <person name="Luo Z.H."/>
            <person name="Li M."/>
        </authorList>
    </citation>
    <scope>NUCLEOTIDE SEQUENCE [LARGE SCALE GENOMIC DNA]</scope>
    <source>
        <strain evidence="3">SpSt-62</strain>
        <strain evidence="2">SpSt-97</strain>
    </source>
</reference>
<organism evidence="2">
    <name type="scientific">Geoglobus ahangari</name>
    <dbReference type="NCBI Taxonomy" id="113653"/>
    <lineage>
        <taxon>Archaea</taxon>
        <taxon>Methanobacteriati</taxon>
        <taxon>Methanobacteriota</taxon>
        <taxon>Archaeoglobi</taxon>
        <taxon>Archaeoglobales</taxon>
        <taxon>Archaeoglobaceae</taxon>
        <taxon>Geoglobus</taxon>
    </lineage>
</organism>
<protein>
    <recommendedName>
        <fullName evidence="1">Calcineurin-like phosphoesterase domain-containing protein</fullName>
    </recommendedName>
</protein>
<dbReference type="PANTHER" id="PTHR12905">
    <property type="entry name" value="METALLOPHOSPHOESTERASE"/>
    <property type="match status" value="1"/>
</dbReference>
<dbReference type="EMBL" id="DTAK01000044">
    <property type="protein sequence ID" value="HGU59716.1"/>
    <property type="molecule type" value="Genomic_DNA"/>
</dbReference>
<dbReference type="InterPro" id="IPR004843">
    <property type="entry name" value="Calcineurin-like_PHP"/>
</dbReference>
<name>A0A7C3YEC7_9EURY</name>
<feature type="domain" description="Calcineurin-like phosphoesterase" evidence="1">
    <location>
        <begin position="3"/>
        <end position="170"/>
    </location>
</feature>
<evidence type="ECO:0000313" key="2">
    <source>
        <dbReference type="EMBL" id="HGE66298.1"/>
    </source>
</evidence>
<dbReference type="EMBL" id="DTPI01000028">
    <property type="protein sequence ID" value="HGE66298.1"/>
    <property type="molecule type" value="Genomic_DNA"/>
</dbReference>
<evidence type="ECO:0000259" key="1">
    <source>
        <dbReference type="Pfam" id="PF00149"/>
    </source>
</evidence>
<accession>A0A7C3YEC7</accession>
<dbReference type="SUPFAM" id="SSF56300">
    <property type="entry name" value="Metallo-dependent phosphatases"/>
    <property type="match status" value="1"/>
</dbReference>
<proteinExistence type="predicted"/>
<dbReference type="Pfam" id="PF00149">
    <property type="entry name" value="Metallophos"/>
    <property type="match status" value="1"/>
</dbReference>
<gene>
    <name evidence="3" type="ORF">ENT89_06160</name>
    <name evidence="2" type="ORF">ENX77_04130</name>
</gene>
<dbReference type="Gene3D" id="3.60.21.10">
    <property type="match status" value="1"/>
</dbReference>
<dbReference type="InterPro" id="IPR029052">
    <property type="entry name" value="Metallo-depent_PP-like"/>
</dbReference>